<dbReference type="FunFam" id="1.20.1260.60:FF:000003">
    <property type="entry name" value="IST1-like protein isoform A"/>
    <property type="match status" value="1"/>
</dbReference>
<dbReference type="InterPro" id="IPR005061">
    <property type="entry name" value="Ist1"/>
</dbReference>
<feature type="compositionally biased region" description="Basic and acidic residues" evidence="2">
    <location>
        <begin position="708"/>
        <end position="728"/>
    </location>
</feature>
<feature type="compositionally biased region" description="Low complexity" evidence="2">
    <location>
        <begin position="341"/>
        <end position="352"/>
    </location>
</feature>
<evidence type="ECO:0000313" key="3">
    <source>
        <dbReference type="EMBL" id="CAI9293214.1"/>
    </source>
</evidence>
<protein>
    <recommendedName>
        <fullName evidence="5">Vacuolar protein sorting-associated protein Ist1</fullName>
    </recommendedName>
</protein>
<dbReference type="GO" id="GO:0015031">
    <property type="term" value="P:protein transport"/>
    <property type="evidence" value="ECO:0007669"/>
    <property type="project" value="InterPro"/>
</dbReference>
<feature type="compositionally biased region" description="Polar residues" evidence="2">
    <location>
        <begin position="443"/>
        <end position="460"/>
    </location>
</feature>
<feature type="compositionally biased region" description="Polar residues" evidence="2">
    <location>
        <begin position="604"/>
        <end position="616"/>
    </location>
</feature>
<name>A0AA36EEH5_LACSI</name>
<dbReference type="EMBL" id="OX465083">
    <property type="protein sequence ID" value="CAI9293214.1"/>
    <property type="molecule type" value="Genomic_DNA"/>
</dbReference>
<accession>A0AA36EEH5</accession>
<comment type="similarity">
    <text evidence="1">Belongs to the IST1 family.</text>
</comment>
<feature type="compositionally biased region" description="Basic and acidic residues" evidence="2">
    <location>
        <begin position="465"/>
        <end position="491"/>
    </location>
</feature>
<evidence type="ECO:0000256" key="1">
    <source>
        <dbReference type="ARBA" id="ARBA00005536"/>
    </source>
</evidence>
<evidence type="ECO:0000256" key="2">
    <source>
        <dbReference type="SAM" id="MobiDB-lite"/>
    </source>
</evidence>
<keyword evidence="4" id="KW-1185">Reference proteome</keyword>
<reference evidence="3" key="1">
    <citation type="submission" date="2023-04" db="EMBL/GenBank/DDBJ databases">
        <authorList>
            <person name="Vijverberg K."/>
            <person name="Xiong W."/>
            <person name="Schranz E."/>
        </authorList>
    </citation>
    <scope>NUCLEOTIDE SEQUENCE</scope>
</reference>
<feature type="compositionally biased region" description="Polar residues" evidence="2">
    <location>
        <begin position="729"/>
        <end position="741"/>
    </location>
</feature>
<gene>
    <name evidence="3" type="ORF">LSALG_LOCUS32240</name>
</gene>
<evidence type="ECO:0008006" key="5">
    <source>
        <dbReference type="Google" id="ProtNLM"/>
    </source>
</evidence>
<dbReference type="Gene3D" id="1.20.1260.60">
    <property type="entry name" value="Vacuolar protein sorting-associated protein Ist1"/>
    <property type="match status" value="1"/>
</dbReference>
<dbReference type="InterPro" id="IPR042277">
    <property type="entry name" value="IST1-like"/>
</dbReference>
<feature type="compositionally biased region" description="Low complexity" evidence="2">
    <location>
        <begin position="587"/>
        <end position="603"/>
    </location>
</feature>
<dbReference type="PANTHER" id="PTHR12161">
    <property type="entry name" value="IST1 FAMILY MEMBER"/>
    <property type="match status" value="1"/>
</dbReference>
<feature type="region of interest" description="Disordered" evidence="2">
    <location>
        <begin position="340"/>
        <end position="773"/>
    </location>
</feature>
<evidence type="ECO:0000313" key="4">
    <source>
        <dbReference type="Proteomes" id="UP001177003"/>
    </source>
</evidence>
<organism evidence="3 4">
    <name type="scientific">Lactuca saligna</name>
    <name type="common">Willowleaf lettuce</name>
    <dbReference type="NCBI Taxonomy" id="75948"/>
    <lineage>
        <taxon>Eukaryota</taxon>
        <taxon>Viridiplantae</taxon>
        <taxon>Streptophyta</taxon>
        <taxon>Embryophyta</taxon>
        <taxon>Tracheophyta</taxon>
        <taxon>Spermatophyta</taxon>
        <taxon>Magnoliopsida</taxon>
        <taxon>eudicotyledons</taxon>
        <taxon>Gunneridae</taxon>
        <taxon>Pentapetalae</taxon>
        <taxon>asterids</taxon>
        <taxon>campanulids</taxon>
        <taxon>Asterales</taxon>
        <taxon>Asteraceae</taxon>
        <taxon>Cichorioideae</taxon>
        <taxon>Cichorieae</taxon>
        <taxon>Lactucinae</taxon>
        <taxon>Lactuca</taxon>
    </lineage>
</organism>
<dbReference type="AlphaFoldDB" id="A0AA36EEH5"/>
<proteinExistence type="inferred from homology"/>
<sequence length="773" mass="86083">MLNKRFKIAKCKTSLKLATSRIKLLKNKKLIQINQMKRELAQLLESGQDRTARIRVEHVIREEKMIAAYELIEIYCELIVARLPIIESQKTCPIDLKEAITSVIFAAPRCSDIPELVDARKNFTAKYGKEFASAALELRPDSGVNRMMVEKLSAVAPDIQTKLKVLSAVAKEHNVNWDSTLFEEAESKPKDDLLNGSVNFENASMMNVDSPKIQSSNIQNVQSHIQKLNVTDDFTQQNRRYTLGSQNITSDDTNPSGMASEMMNKRHSFHTNTNNASSGRENNWNMEFKDATSAAQAAAESAERASMAARAAAELSSKGKIGSPKVSTTSEVFNQHQFKASFNNNSFNNRNSKIQKNPQTDQSEHDTSPKSRIRKQTSHQQDVFVSHQQKVSQRTVVDQGNFSRDDETDSDDDENPKFDTGFEYNEGDAKSFFPSPDREESSHPLQNTHISSPKQKTQKVNSRKTRIELNDLVEKDSRVSLRNEKKKKDTEIEPQIVEKNSEFLNQGDDLDTGKELKFGTLTGGLRNSGGLKYTPHTKGGITDSFPLSKPNFFNSKESGYKNKKQSVSMSSSESELESDDQSDKYVKSSTVNDSSSSSFKKLVGQTSKPSSFNSRASGMEKKEPSVSMSSSESESDDKSDKTVKNRSRFAPPDVFFNDGGITDSDEEVVLATKPTSTGLSRRTKGYVEAEGKTVISKASMHPSTNESPTKRISEHPRKKIVESGKSESPKASNLSSQTSLEGNDVKKPSHVHPKLPDYDSLAARIQSLQANHR</sequence>
<dbReference type="PANTHER" id="PTHR12161:SF13">
    <property type="entry name" value="REGULATOR OF VPS4 ACTIVITY IN THE MVB PATHWAY PROTEIN"/>
    <property type="match status" value="1"/>
</dbReference>
<dbReference type="Pfam" id="PF03398">
    <property type="entry name" value="Ist1"/>
    <property type="match status" value="1"/>
</dbReference>
<feature type="compositionally biased region" description="Polar residues" evidence="2">
    <location>
        <begin position="378"/>
        <end position="402"/>
    </location>
</feature>
<dbReference type="Proteomes" id="UP001177003">
    <property type="component" value="Chromosome 7"/>
</dbReference>